<dbReference type="Proteomes" id="UP000224567">
    <property type="component" value="Unassembled WGS sequence"/>
</dbReference>
<dbReference type="PANTHER" id="PTHR33022">
    <property type="entry name" value="DUF1985 DOMAIN-CONTAINING PROTEIN"/>
    <property type="match status" value="1"/>
</dbReference>
<evidence type="ECO:0000313" key="2">
    <source>
        <dbReference type="Proteomes" id="UP000224567"/>
    </source>
</evidence>
<dbReference type="EMBL" id="MLFT02000001">
    <property type="protein sequence ID" value="PHT59846.1"/>
    <property type="molecule type" value="Genomic_DNA"/>
</dbReference>
<dbReference type="AlphaFoldDB" id="A0A2G2XQS3"/>
<accession>A0A2G2XQS3</accession>
<organism evidence="1 2">
    <name type="scientific">Capsicum baccatum</name>
    <name type="common">Peruvian pepper</name>
    <dbReference type="NCBI Taxonomy" id="33114"/>
    <lineage>
        <taxon>Eukaryota</taxon>
        <taxon>Viridiplantae</taxon>
        <taxon>Streptophyta</taxon>
        <taxon>Embryophyta</taxon>
        <taxon>Tracheophyta</taxon>
        <taxon>Spermatophyta</taxon>
        <taxon>Magnoliopsida</taxon>
        <taxon>eudicotyledons</taxon>
        <taxon>Gunneridae</taxon>
        <taxon>Pentapetalae</taxon>
        <taxon>asterids</taxon>
        <taxon>lamiids</taxon>
        <taxon>Solanales</taxon>
        <taxon>Solanaceae</taxon>
        <taxon>Solanoideae</taxon>
        <taxon>Capsiceae</taxon>
        <taxon>Capsicum</taxon>
    </lineage>
</organism>
<evidence type="ECO:0000313" key="1">
    <source>
        <dbReference type="EMBL" id="PHT59846.1"/>
    </source>
</evidence>
<reference evidence="2" key="2">
    <citation type="journal article" date="2017" name="J. Anim. Genet.">
        <title>Multiple reference genome sequences of hot pepper reveal the massive evolution of plant disease resistance genes by retroduplication.</title>
        <authorList>
            <person name="Kim S."/>
            <person name="Park J."/>
            <person name="Yeom S.-I."/>
            <person name="Kim Y.-M."/>
            <person name="Seo E."/>
            <person name="Kim K.-T."/>
            <person name="Kim M.-S."/>
            <person name="Lee J.M."/>
            <person name="Cheong K."/>
            <person name="Shin H.-S."/>
            <person name="Kim S.-B."/>
            <person name="Han K."/>
            <person name="Lee J."/>
            <person name="Park M."/>
            <person name="Lee H.-A."/>
            <person name="Lee H.-Y."/>
            <person name="Lee Y."/>
            <person name="Oh S."/>
            <person name="Lee J.H."/>
            <person name="Choi E."/>
            <person name="Choi E."/>
            <person name="Lee S.E."/>
            <person name="Jeon J."/>
            <person name="Kim H."/>
            <person name="Choi G."/>
            <person name="Song H."/>
            <person name="Lee J."/>
            <person name="Lee S.-C."/>
            <person name="Kwon J.-K."/>
            <person name="Lee H.-Y."/>
            <person name="Koo N."/>
            <person name="Hong Y."/>
            <person name="Kim R.W."/>
            <person name="Kang W.-H."/>
            <person name="Huh J.H."/>
            <person name="Kang B.-C."/>
            <person name="Yang T.-J."/>
            <person name="Lee Y.-H."/>
            <person name="Bennetzen J.L."/>
            <person name="Choi D."/>
        </authorList>
    </citation>
    <scope>NUCLEOTIDE SEQUENCE [LARGE SCALE GENOMIC DNA]</scope>
    <source>
        <strain evidence="2">cv. PBC81</strain>
    </source>
</reference>
<reference evidence="1 2" key="1">
    <citation type="journal article" date="2017" name="Genome Biol.">
        <title>New reference genome sequences of hot pepper reveal the massive evolution of plant disease-resistance genes by retroduplication.</title>
        <authorList>
            <person name="Kim S."/>
            <person name="Park J."/>
            <person name="Yeom S.I."/>
            <person name="Kim Y.M."/>
            <person name="Seo E."/>
            <person name="Kim K.T."/>
            <person name="Kim M.S."/>
            <person name="Lee J.M."/>
            <person name="Cheong K."/>
            <person name="Shin H.S."/>
            <person name="Kim S.B."/>
            <person name="Han K."/>
            <person name="Lee J."/>
            <person name="Park M."/>
            <person name="Lee H.A."/>
            <person name="Lee H.Y."/>
            <person name="Lee Y."/>
            <person name="Oh S."/>
            <person name="Lee J.H."/>
            <person name="Choi E."/>
            <person name="Choi E."/>
            <person name="Lee S.E."/>
            <person name="Jeon J."/>
            <person name="Kim H."/>
            <person name="Choi G."/>
            <person name="Song H."/>
            <person name="Lee J."/>
            <person name="Lee S.C."/>
            <person name="Kwon J.K."/>
            <person name="Lee H.Y."/>
            <person name="Koo N."/>
            <person name="Hong Y."/>
            <person name="Kim R.W."/>
            <person name="Kang W.H."/>
            <person name="Huh J.H."/>
            <person name="Kang B.C."/>
            <person name="Yang T.J."/>
            <person name="Lee Y.H."/>
            <person name="Bennetzen J.L."/>
            <person name="Choi D."/>
        </authorList>
    </citation>
    <scope>NUCLEOTIDE SEQUENCE [LARGE SCALE GENOMIC DNA]</scope>
    <source>
        <strain evidence="2">cv. PBC81</strain>
    </source>
</reference>
<proteinExistence type="predicted"/>
<gene>
    <name evidence="1" type="ORF">CQW23_02209</name>
</gene>
<sequence>MASKRKETKPSPSKETSEAARLYPPLYELTFKHYLNQEQKMMNMGMRNISKEKIQMLIELSPKSWSNYENVVRWGHRFNSDCDLFIASYAKYLSDGLQVPNDGLDAGLLRKRYAALLWKYEESKAQKSYANDIKDLRWPKPNFIAPDEEQLVHIE</sequence>
<comment type="caution">
    <text evidence="1">The sequence shown here is derived from an EMBL/GenBank/DDBJ whole genome shotgun (WGS) entry which is preliminary data.</text>
</comment>
<protein>
    <submittedName>
        <fullName evidence="1">Uncharacterized protein</fullName>
    </submittedName>
</protein>
<dbReference type="PANTHER" id="PTHR33022:SF13">
    <property type="entry name" value="UBIQUITIN-LIKE PROTEASE FAMILY PROFILE DOMAIN-CONTAINING PROTEIN"/>
    <property type="match status" value="1"/>
</dbReference>
<name>A0A2G2XQS3_CAPBA</name>
<keyword evidence="2" id="KW-1185">Reference proteome</keyword>